<name>A0A6M0RGZ5_9CYAN</name>
<proteinExistence type="predicted"/>
<keyword evidence="1" id="KW-1133">Transmembrane helix</keyword>
<keyword evidence="3" id="KW-1185">Reference proteome</keyword>
<organism evidence="2 3">
    <name type="scientific">Adonisia turfae CCMR0081</name>
    <dbReference type="NCBI Taxonomy" id="2292702"/>
    <lineage>
        <taxon>Bacteria</taxon>
        <taxon>Bacillati</taxon>
        <taxon>Cyanobacteriota</taxon>
        <taxon>Adonisia</taxon>
        <taxon>Adonisia turfae</taxon>
    </lineage>
</organism>
<evidence type="ECO:0000313" key="3">
    <source>
        <dbReference type="Proteomes" id="UP000481033"/>
    </source>
</evidence>
<comment type="caution">
    <text evidence="2">The sequence shown here is derived from an EMBL/GenBank/DDBJ whole genome shotgun (WGS) entry which is preliminary data.</text>
</comment>
<protein>
    <submittedName>
        <fullName evidence="2">Uncharacterized protein</fullName>
    </submittedName>
</protein>
<keyword evidence="1" id="KW-0472">Membrane</keyword>
<dbReference type="EMBL" id="QXHD01000004">
    <property type="protein sequence ID" value="NEZ55455.1"/>
    <property type="molecule type" value="Genomic_DNA"/>
</dbReference>
<keyword evidence="1" id="KW-0812">Transmembrane</keyword>
<accession>A0A6M0RGZ5</accession>
<gene>
    <name evidence="2" type="ORF">DXZ20_07140</name>
</gene>
<evidence type="ECO:0000256" key="1">
    <source>
        <dbReference type="SAM" id="Phobius"/>
    </source>
</evidence>
<evidence type="ECO:0000313" key="2">
    <source>
        <dbReference type="EMBL" id="NEZ55455.1"/>
    </source>
</evidence>
<dbReference type="Proteomes" id="UP000481033">
    <property type="component" value="Unassembled WGS sequence"/>
</dbReference>
<reference evidence="2 3" key="1">
    <citation type="journal article" date="2020" name="Microb. Ecol.">
        <title>Ecogenomics of the Marine Benthic Filamentous Cyanobacterium Adonisia.</title>
        <authorList>
            <person name="Walter J.M."/>
            <person name="Coutinho F.H."/>
            <person name="Leomil L."/>
            <person name="Hargreaves P.I."/>
            <person name="Campeao M.E."/>
            <person name="Vieira V.V."/>
            <person name="Silva B.S."/>
            <person name="Fistarol G.O."/>
            <person name="Salomon P.S."/>
            <person name="Sawabe T."/>
            <person name="Mino S."/>
            <person name="Hosokawa M."/>
            <person name="Miyashita H."/>
            <person name="Maruyama F."/>
            <person name="van Verk M.C."/>
            <person name="Dutilh B.E."/>
            <person name="Thompson C.C."/>
            <person name="Thompson F.L."/>
        </authorList>
    </citation>
    <scope>NUCLEOTIDE SEQUENCE [LARGE SCALE GENOMIC DNA]</scope>
    <source>
        <strain evidence="2 3">CCMR0081</strain>
    </source>
</reference>
<sequence length="87" mass="9833">MPEKVHRTTWLLLGNSALVTLPTWLYFPALVLLQRCLQAHRHFVSVYWQQASAKQVLGALMHKPIRAIYGVLKSGKPFAPNQLLPAT</sequence>
<dbReference type="AlphaFoldDB" id="A0A6M0RGZ5"/>
<feature type="transmembrane region" description="Helical" evidence="1">
    <location>
        <begin position="12"/>
        <end position="33"/>
    </location>
</feature>